<dbReference type="OrthoDB" id="2417886at2"/>
<dbReference type="Pfam" id="PF07307">
    <property type="entry name" value="HEPPP_synt_1"/>
    <property type="match status" value="1"/>
</dbReference>
<dbReference type="EMBL" id="LVJH01000007">
    <property type="protein sequence ID" value="OAB44275.1"/>
    <property type="molecule type" value="Genomic_DNA"/>
</dbReference>
<dbReference type="Gene3D" id="1.20.120.1450">
    <property type="match status" value="1"/>
</dbReference>
<comment type="caution">
    <text evidence="1">The sequence shown here is derived from an EMBL/GenBank/DDBJ whole genome shotgun (WGS) entry which is preliminary data.</text>
</comment>
<dbReference type="Proteomes" id="UP000076967">
    <property type="component" value="Unassembled WGS sequence"/>
</dbReference>
<evidence type="ECO:0000313" key="1">
    <source>
        <dbReference type="EMBL" id="OAB44275.1"/>
    </source>
</evidence>
<dbReference type="AlphaFoldDB" id="A0A168M699"/>
<name>A0A168M699_9BACL</name>
<dbReference type="GO" id="GO:0009234">
    <property type="term" value="P:menaquinone biosynthetic process"/>
    <property type="evidence" value="ECO:0007669"/>
    <property type="project" value="InterPro"/>
</dbReference>
<protein>
    <submittedName>
        <fullName evidence="1">Heptaprenyl diphosphate synthase</fullName>
    </submittedName>
</protein>
<keyword evidence="2" id="KW-1185">Reference proteome</keyword>
<organism evidence="1 2">
    <name type="scientific">Paenibacillus glacialis</name>
    <dbReference type="NCBI Taxonomy" id="494026"/>
    <lineage>
        <taxon>Bacteria</taxon>
        <taxon>Bacillati</taxon>
        <taxon>Bacillota</taxon>
        <taxon>Bacilli</taxon>
        <taxon>Bacillales</taxon>
        <taxon>Paenibacillaceae</taxon>
        <taxon>Paenibacillus</taxon>
    </lineage>
</organism>
<gene>
    <name evidence="1" type="ORF">PGLA_06315</name>
</gene>
<dbReference type="STRING" id="494026.PGLA_06315"/>
<reference evidence="1 2" key="1">
    <citation type="submission" date="2016-03" db="EMBL/GenBank/DDBJ databases">
        <title>Draft genome sequence of Paenibacillus glacialis DSM 22343.</title>
        <authorList>
            <person name="Shin S.-K."/>
            <person name="Yi H."/>
        </authorList>
    </citation>
    <scope>NUCLEOTIDE SEQUENCE [LARGE SCALE GENOMIC DNA]</scope>
    <source>
        <strain evidence="1 2">DSM 22343</strain>
    </source>
</reference>
<accession>A0A168M699</accession>
<dbReference type="InterPro" id="IPR009920">
    <property type="entry name" value="HEPPP_synth_su1"/>
</dbReference>
<sequence>MKSYCIPQLASGYIEYDMIKQYTELPMFPNSRVHLLYIFLNSCGRISFDQAELYSLVTSLVQIGIDTHETIDTQQGSQTEDLMRSRQLKVLAGDYYSSIFYQLLSDRGQIEVITLLSRAICDLNMMKMSLYGLMKSAQLSAEQYLVQKVQLNMQLFLSFTPMLEESLRDIWKTLLHEISLCEMLMQELNLSKGGQPLKYGYSYWEMMELANEEDKLMLNEIEISPIEWNKMMHKYKCMESVTNSLRESVDRVQHLLKSLKGDVRFLDIGQVLEPFLVFVNSSGTVLREG</sequence>
<evidence type="ECO:0000313" key="2">
    <source>
        <dbReference type="Proteomes" id="UP000076967"/>
    </source>
</evidence>
<proteinExistence type="predicted"/>
<dbReference type="RefSeq" id="WP_068530394.1">
    <property type="nucleotide sequence ID" value="NZ_LVJH01000007.1"/>
</dbReference>